<organism evidence="3 4">
    <name type="scientific">Rurimicrobium arvi</name>
    <dbReference type="NCBI Taxonomy" id="2049916"/>
    <lineage>
        <taxon>Bacteria</taxon>
        <taxon>Pseudomonadati</taxon>
        <taxon>Bacteroidota</taxon>
        <taxon>Chitinophagia</taxon>
        <taxon>Chitinophagales</taxon>
        <taxon>Chitinophagaceae</taxon>
        <taxon>Rurimicrobium</taxon>
    </lineage>
</organism>
<dbReference type="NCBIfam" id="NF033710">
    <property type="entry name" value="T9SS_OM_PorV"/>
    <property type="match status" value="1"/>
</dbReference>
<dbReference type="NCBIfam" id="NF033709">
    <property type="entry name" value="PorV_fam"/>
    <property type="match status" value="1"/>
</dbReference>
<dbReference type="EMBL" id="BAABEZ010000002">
    <property type="protein sequence ID" value="GAA4449863.1"/>
    <property type="molecule type" value="Genomic_DNA"/>
</dbReference>
<accession>A0ABP8MG49</accession>
<dbReference type="InterPro" id="IPR045741">
    <property type="entry name" value="PorV"/>
</dbReference>
<name>A0ABP8MG49_9BACT</name>
<evidence type="ECO:0000256" key="1">
    <source>
        <dbReference type="SAM" id="SignalP"/>
    </source>
</evidence>
<keyword evidence="1" id="KW-0732">Signal</keyword>
<reference evidence="4" key="1">
    <citation type="journal article" date="2019" name="Int. J. Syst. Evol. Microbiol.">
        <title>The Global Catalogue of Microorganisms (GCM) 10K type strain sequencing project: providing services to taxonomists for standard genome sequencing and annotation.</title>
        <authorList>
            <consortium name="The Broad Institute Genomics Platform"/>
            <consortium name="The Broad Institute Genome Sequencing Center for Infectious Disease"/>
            <person name="Wu L."/>
            <person name="Ma J."/>
        </authorList>
    </citation>
    <scope>NUCLEOTIDE SEQUENCE [LARGE SCALE GENOMIC DNA]</scope>
    <source>
        <strain evidence="4">JCM 31921</strain>
    </source>
</reference>
<evidence type="ECO:0000313" key="4">
    <source>
        <dbReference type="Proteomes" id="UP001501410"/>
    </source>
</evidence>
<evidence type="ECO:0000259" key="2">
    <source>
        <dbReference type="Pfam" id="PF19572"/>
    </source>
</evidence>
<proteinExistence type="predicted"/>
<keyword evidence="4" id="KW-1185">Reference proteome</keyword>
<gene>
    <name evidence="3" type="primary">porV</name>
    <name evidence="3" type="ORF">GCM10023092_04840</name>
</gene>
<dbReference type="Pfam" id="PF19572">
    <property type="entry name" value="PorV"/>
    <property type="match status" value="1"/>
</dbReference>
<evidence type="ECO:0000313" key="3">
    <source>
        <dbReference type="EMBL" id="GAA4449863.1"/>
    </source>
</evidence>
<dbReference type="Proteomes" id="UP001501410">
    <property type="component" value="Unassembled WGS sequence"/>
</dbReference>
<feature type="signal peptide" evidence="1">
    <location>
        <begin position="1"/>
        <end position="45"/>
    </location>
</feature>
<dbReference type="InterPro" id="IPR047799">
    <property type="entry name" value="T9SS_OM_PorV"/>
</dbReference>
<protein>
    <submittedName>
        <fullName evidence="3">Type IX secretion system outer membrane channel protein PorV</fullName>
    </submittedName>
</protein>
<comment type="caution">
    <text evidence="3">The sequence shown here is derived from an EMBL/GenBank/DDBJ whole genome shotgun (WGS) entry which is preliminary data.</text>
</comment>
<feature type="chain" id="PRO_5045668075" evidence="1">
    <location>
        <begin position="46"/>
        <end position="415"/>
    </location>
</feature>
<feature type="domain" description="Type IX secretion system protein PorV" evidence="2">
    <location>
        <begin position="51"/>
        <end position="292"/>
    </location>
</feature>
<dbReference type="Gene3D" id="2.40.160.60">
    <property type="entry name" value="Outer membrane protein transport protein (OMPP1/FadL/TodX)"/>
    <property type="match status" value="1"/>
</dbReference>
<sequence>MNFFNFAHIFRLNKNKTELLKMNFRKACIALSAVAAGLSSQHAQAQNQINGQNIAITTAVPFLRISPDARSGAMGDVGIAISPDANAQYWNLGKIPFAKKKYGISVNYTPWLKDLVPDIFLGYLSGFARFGKDGNQAISGSLRYFSLGNINYTDGLGNPTGTGMPREYSLDLGYSRRLSPYLSAGVGLRYIHSALATGQSVSGVAIKPGNAVAGDVGVFYSRTTELSEDRASTFNAGATLTNLGSRISYTSTRRDFIPTNLGIGAAYTYKADVYNKITVALDVNKLMVPAPEAKTDGSGNTYYEYPDKSVVSGVFSSFGDPAGLKRLNASLGAEYWYQDQFAVRAGYYYEDKNNGNRKYFTCGLGVRYTMFNLNVAYLVPSGNGTNRNPLSNTLRFSLNFDFDSFEDFNKSNSEN</sequence>